<evidence type="ECO:0000313" key="3">
    <source>
        <dbReference type="Proteomes" id="UP000238701"/>
    </source>
</evidence>
<accession>A0A2U3JXY7</accession>
<evidence type="ECO:0008006" key="4">
    <source>
        <dbReference type="Google" id="ProtNLM"/>
    </source>
</evidence>
<evidence type="ECO:0000313" key="2">
    <source>
        <dbReference type="EMBL" id="SPF32292.1"/>
    </source>
</evidence>
<dbReference type="EMBL" id="OMOD01000007">
    <property type="protein sequence ID" value="SPF32292.1"/>
    <property type="molecule type" value="Genomic_DNA"/>
</dbReference>
<feature type="signal peptide" evidence="1">
    <location>
        <begin position="1"/>
        <end position="24"/>
    </location>
</feature>
<proteinExistence type="predicted"/>
<protein>
    <recommendedName>
        <fullName evidence="4">Neutral/alkaline non-lysosomal ceramidase N-terminal domain-containing protein</fullName>
    </recommendedName>
</protein>
<feature type="chain" id="PRO_5015732120" description="Neutral/alkaline non-lysosomal ceramidase N-terminal domain-containing protein" evidence="1">
    <location>
        <begin position="25"/>
        <end position="494"/>
    </location>
</feature>
<organism evidence="2 3">
    <name type="scientific">Candidatus Sulfotelmatobacter kueseliae</name>
    <dbReference type="NCBI Taxonomy" id="2042962"/>
    <lineage>
        <taxon>Bacteria</taxon>
        <taxon>Pseudomonadati</taxon>
        <taxon>Acidobacteriota</taxon>
        <taxon>Terriglobia</taxon>
        <taxon>Terriglobales</taxon>
        <taxon>Candidatus Korobacteraceae</taxon>
        <taxon>Candidatus Sulfotelmatobacter</taxon>
    </lineage>
</organism>
<evidence type="ECO:0000256" key="1">
    <source>
        <dbReference type="SAM" id="SignalP"/>
    </source>
</evidence>
<gene>
    <name evidence="2" type="ORF">SBA1_1040060</name>
</gene>
<dbReference type="Proteomes" id="UP000238701">
    <property type="component" value="Unassembled WGS sequence"/>
</dbReference>
<name>A0A2U3JXY7_9BACT</name>
<reference evidence="3" key="1">
    <citation type="submission" date="2018-02" db="EMBL/GenBank/DDBJ databases">
        <authorList>
            <person name="Hausmann B."/>
        </authorList>
    </citation>
    <scope>NUCLEOTIDE SEQUENCE [LARGE SCALE GENOMIC DNA]</scope>
    <source>
        <strain evidence="3">Peat soil MAG SbA1</strain>
    </source>
</reference>
<keyword evidence="1" id="KW-0732">Signal</keyword>
<dbReference type="OrthoDB" id="337762at2"/>
<sequence length="494" mass="54039">MRSNISRASIIVFLLAVMPFQAWGAGLRAGAAKSVITPDVKSGKVYMAGFDFNRVATGVHDDLYVRCLALSTGKDTVAMCAVDVIGLFYDNVLKVREKMKQLAPEVTHVIVASTHDHEGPDTMGIWGPAPLQSGIDEKYLDWVDEQIAETAAKAVHSMTDAQLTLARDTHPLLALLQNDDRPPYVKDPFLFTMQLTAASGGKTIATLVNWSDHPETLESKNTEITADFPFWLCKRVEEKAGGVAVYFNGSIGGLLSTLGDQVALQDPETGQVAKDATWTKAELFGNLVGDLALRALESGTKFDIDSVVIRKSVIFVPLQNELFRIAAAAGAFKGRRPLYTEGKPDQSILLKDSPSPLKELSGQAQLPQATGKDLQTEVDYLEFMSKNQVTAEITTVPGEIYPELVNGGITRYPGADFPDAPFEPTLRAHMKSKYQFIFGLGNDELGYIIPKAEWDNEPPWLNNKPERWYGEVNSCGPEMAGAVTRTLVGLMEQK</sequence>
<dbReference type="AlphaFoldDB" id="A0A2U3JXY7"/>